<evidence type="ECO:0000313" key="3">
    <source>
        <dbReference type="Proteomes" id="UP001285921"/>
    </source>
</evidence>
<evidence type="ECO:0008006" key="4">
    <source>
        <dbReference type="Google" id="ProtNLM"/>
    </source>
</evidence>
<reference evidence="2 3" key="1">
    <citation type="submission" date="2023-05" db="EMBL/GenBank/DDBJ databases">
        <title>Draft genome of Paenibacillus sp. CCS26.</title>
        <authorList>
            <person name="Akita H."/>
            <person name="Shinto Y."/>
            <person name="Kimura Z."/>
        </authorList>
    </citation>
    <scope>NUCLEOTIDE SEQUENCE [LARGE SCALE GENOMIC DNA]</scope>
    <source>
        <strain evidence="2 3">CCS26</strain>
    </source>
</reference>
<dbReference type="EMBL" id="BTCL01000003">
    <property type="protein sequence ID" value="GMK44231.1"/>
    <property type="molecule type" value="Genomic_DNA"/>
</dbReference>
<feature type="transmembrane region" description="Helical" evidence="1">
    <location>
        <begin position="21"/>
        <end position="47"/>
    </location>
</feature>
<proteinExistence type="predicted"/>
<dbReference type="Proteomes" id="UP001285921">
    <property type="component" value="Unassembled WGS sequence"/>
</dbReference>
<evidence type="ECO:0000313" key="2">
    <source>
        <dbReference type="EMBL" id="GMK44231.1"/>
    </source>
</evidence>
<keyword evidence="1" id="KW-0812">Transmembrane</keyword>
<evidence type="ECO:0000256" key="1">
    <source>
        <dbReference type="SAM" id="Phobius"/>
    </source>
</evidence>
<sequence>MYISLLPQFQVPGQGSLLLQGTVLGMTQVTISLAVNLLIVLLASRIASLIGGRPLWLKAQRWIMSSVLTGLAFRLAFERR</sequence>
<name>A0ABQ6NGL0_9BACL</name>
<keyword evidence="1" id="KW-1133">Transmembrane helix</keyword>
<organism evidence="2 3">
    <name type="scientific">Paenibacillus glycanilyticus</name>
    <dbReference type="NCBI Taxonomy" id="126569"/>
    <lineage>
        <taxon>Bacteria</taxon>
        <taxon>Bacillati</taxon>
        <taxon>Bacillota</taxon>
        <taxon>Bacilli</taxon>
        <taxon>Bacillales</taxon>
        <taxon>Paenibacillaceae</taxon>
        <taxon>Paenibacillus</taxon>
    </lineage>
</organism>
<keyword evidence="1" id="KW-0472">Membrane</keyword>
<keyword evidence="3" id="KW-1185">Reference proteome</keyword>
<protein>
    <recommendedName>
        <fullName evidence="4">Lysine transporter LysE</fullName>
    </recommendedName>
</protein>
<gene>
    <name evidence="2" type="ORF">PghCCS26_13580</name>
</gene>
<comment type="caution">
    <text evidence="2">The sequence shown here is derived from an EMBL/GenBank/DDBJ whole genome shotgun (WGS) entry which is preliminary data.</text>
</comment>
<accession>A0ABQ6NGL0</accession>